<keyword evidence="1" id="KW-0175">Coiled coil</keyword>
<evidence type="ECO:0000313" key="2">
    <source>
        <dbReference type="EMBL" id="EAS03846.2"/>
    </source>
</evidence>
<evidence type="ECO:0000256" key="1">
    <source>
        <dbReference type="SAM" id="Coils"/>
    </source>
</evidence>
<feature type="coiled-coil region" evidence="1">
    <location>
        <begin position="519"/>
        <end position="617"/>
    </location>
</feature>
<reference evidence="3" key="1">
    <citation type="journal article" date="2006" name="PLoS Biol.">
        <title>Macronuclear genome sequence of the ciliate Tetrahymena thermophila, a model eukaryote.</title>
        <authorList>
            <person name="Eisen J.A."/>
            <person name="Coyne R.S."/>
            <person name="Wu M."/>
            <person name="Wu D."/>
            <person name="Thiagarajan M."/>
            <person name="Wortman J.R."/>
            <person name="Badger J.H."/>
            <person name="Ren Q."/>
            <person name="Amedeo P."/>
            <person name="Jones K.M."/>
            <person name="Tallon L.J."/>
            <person name="Delcher A.L."/>
            <person name="Salzberg S.L."/>
            <person name="Silva J.C."/>
            <person name="Haas B.J."/>
            <person name="Majoros W.H."/>
            <person name="Farzad M."/>
            <person name="Carlton J.M."/>
            <person name="Smith R.K. Jr."/>
            <person name="Garg J."/>
            <person name="Pearlman R.E."/>
            <person name="Karrer K.M."/>
            <person name="Sun L."/>
            <person name="Manning G."/>
            <person name="Elde N.C."/>
            <person name="Turkewitz A.P."/>
            <person name="Asai D.J."/>
            <person name="Wilkes D.E."/>
            <person name="Wang Y."/>
            <person name="Cai H."/>
            <person name="Collins K."/>
            <person name="Stewart B.A."/>
            <person name="Lee S.R."/>
            <person name="Wilamowska K."/>
            <person name="Weinberg Z."/>
            <person name="Ruzzo W.L."/>
            <person name="Wloga D."/>
            <person name="Gaertig J."/>
            <person name="Frankel J."/>
            <person name="Tsao C.-C."/>
            <person name="Gorovsky M.A."/>
            <person name="Keeling P.J."/>
            <person name="Waller R.F."/>
            <person name="Patron N.J."/>
            <person name="Cherry J.M."/>
            <person name="Stover N.A."/>
            <person name="Krieger C.J."/>
            <person name="del Toro C."/>
            <person name="Ryder H.F."/>
            <person name="Williamson S.C."/>
            <person name="Barbeau R.A."/>
            <person name="Hamilton E.P."/>
            <person name="Orias E."/>
        </authorList>
    </citation>
    <scope>NUCLEOTIDE SEQUENCE [LARGE SCALE GENOMIC DNA]</scope>
    <source>
        <strain evidence="3">SB210</strain>
    </source>
</reference>
<dbReference type="KEGG" id="tet:TTHERM_00658900"/>
<feature type="coiled-coil region" evidence="1">
    <location>
        <begin position="185"/>
        <end position="428"/>
    </location>
</feature>
<accession>I7LX65</accession>
<proteinExistence type="predicted"/>
<gene>
    <name evidence="2" type="ORF">TTHERM_00658900</name>
</gene>
<name>I7LX65_TETTS</name>
<dbReference type="STRING" id="312017.I7LX65"/>
<evidence type="ECO:0000313" key="3">
    <source>
        <dbReference type="Proteomes" id="UP000009168"/>
    </source>
</evidence>
<organism evidence="2 3">
    <name type="scientific">Tetrahymena thermophila (strain SB210)</name>
    <dbReference type="NCBI Taxonomy" id="312017"/>
    <lineage>
        <taxon>Eukaryota</taxon>
        <taxon>Sar</taxon>
        <taxon>Alveolata</taxon>
        <taxon>Ciliophora</taxon>
        <taxon>Intramacronucleata</taxon>
        <taxon>Oligohymenophorea</taxon>
        <taxon>Hymenostomatida</taxon>
        <taxon>Tetrahymenina</taxon>
        <taxon>Tetrahymenidae</taxon>
        <taxon>Tetrahymena</taxon>
    </lineage>
</organism>
<dbReference type="GeneID" id="7833746"/>
<dbReference type="Proteomes" id="UP000009168">
    <property type="component" value="Unassembled WGS sequence"/>
</dbReference>
<dbReference type="EMBL" id="GG662471">
    <property type="protein sequence ID" value="EAS03846.2"/>
    <property type="molecule type" value="Genomic_DNA"/>
</dbReference>
<keyword evidence="3" id="KW-1185">Reference proteome</keyword>
<dbReference type="AlphaFoldDB" id="I7LX65"/>
<dbReference type="InParanoid" id="I7LX65"/>
<dbReference type="RefSeq" id="XP_001024091.2">
    <property type="nucleotide sequence ID" value="XM_001024091.3"/>
</dbReference>
<protein>
    <submittedName>
        <fullName evidence="2">Uncharacterized protein</fullName>
    </submittedName>
</protein>
<sequence length="690" mass="82818">MVNIIKLQLEYESDRLYKDIEDFALDFCNSINMKINTELYYKNNRNIYLIQLHYDMISSLINEQACQKAYKFEDEHELDILNEYAQAFALLFKDQIQADQENIFSQFLNELQNNEYIWLFQIYHLIPFEQIQENKYFEIFNRKIKDYVTMQNFILGKLVDQERNGQPMRSRSDDDMGNLSKIIDVSFFERISQEQQEQIQQLMRKEEELHNEISKLKQQIDSQNNQMKDQEKYISILEKQNSDLQDENHLKSDEMNRQSLHLKDFQNLKEETEKQSEALQQSNKKIKMMEEQIRQSQEELQTEKRRADNLHSKLKDLDQIKQYQSQITELKTVNQNIQQKVESYQKIIEQQKHKLEKEVKEKQQIIDQIKTQKTQMQIEIEEKQSMIQRYLDTIEQNENEKIKLSQKINEYEYTYLDQKKEIESLKCQIIHNSDKQNYMPLENSPTKLDLEILGVQSRKSSLNYTGQNINNQGQNLSRFNNSNFKLSNKLQDIEGNFESPLSSQRSNMGSSRQTDNLSLNQQLELIKEKEDTINIYKNKLREQSDTISNQLIEIQKLTSKLKEAELQSNQNIPTNLIDISREYRRLMSQLRQQEQELDQLNEELSNEQKDREEEQYEFDKKIMAQQQLHKIEILQKDEEIKLLTSAIYELRMEHIQRQNNQRLKTFLKKLQIDQIQDTFSTEISTQSSSH</sequence>